<dbReference type="Proteomes" id="UP000632138">
    <property type="component" value="Unassembled WGS sequence"/>
</dbReference>
<feature type="compositionally biased region" description="Pro residues" evidence="1">
    <location>
        <begin position="60"/>
        <end position="70"/>
    </location>
</feature>
<evidence type="ECO:0000256" key="1">
    <source>
        <dbReference type="SAM" id="MobiDB-lite"/>
    </source>
</evidence>
<accession>A0ABS2ATW6</accession>
<gene>
    <name evidence="3" type="ORF">JIG36_47920</name>
</gene>
<keyword evidence="2" id="KW-0472">Membrane</keyword>
<comment type="caution">
    <text evidence="3">The sequence shown here is derived from an EMBL/GenBank/DDBJ whole genome shotgun (WGS) entry which is preliminary data.</text>
</comment>
<evidence type="ECO:0000256" key="2">
    <source>
        <dbReference type="SAM" id="Phobius"/>
    </source>
</evidence>
<keyword evidence="4" id="KW-1185">Reference proteome</keyword>
<feature type="compositionally biased region" description="Pro residues" evidence="1">
    <location>
        <begin position="34"/>
        <end position="52"/>
    </location>
</feature>
<keyword evidence="2" id="KW-0812">Transmembrane</keyword>
<name>A0ABS2ATW6_9ACTN</name>
<feature type="region of interest" description="Disordered" evidence="1">
    <location>
        <begin position="23"/>
        <end position="71"/>
    </location>
</feature>
<sequence length="391" mass="41440">MASSRRTGWVILAAVAGAVVAGSLTARRRRHPADPPTRLPEPSPLPTSPPLSEPSALPISPSPLSGPPTSDPSRALVRMAVWAGVVVVLCILTVVVTRPDEPAPRRFDALTALPHPPPSGPSPWPVTAPLPLAACQSLIAERPTLTYGICGDETAGFDRLHDAPSADPNDPRYAGAALPTGLSTDGRICVAGSERPVLDTVRPTLSASFTQTDGLRSIQSTFQITGVYGRTAEDLQLPGDSGDPLKATLELFRHGRLKHGESYRWRVRGTPPSIGAGGWSPWCEFTIPARTPDDLGLDDNRDYRATLTPAQWREVMKVGPGRMDAIGPIEAAAKATGPAPVTLEGRVWTDVVNALAWTASQNDDQAVWDLADLVSSALNGPSHVTMGHPRN</sequence>
<dbReference type="EMBL" id="JAENHP010000033">
    <property type="protein sequence ID" value="MBM2623251.1"/>
    <property type="molecule type" value="Genomic_DNA"/>
</dbReference>
<evidence type="ECO:0000313" key="4">
    <source>
        <dbReference type="Proteomes" id="UP000632138"/>
    </source>
</evidence>
<keyword evidence="2" id="KW-1133">Transmembrane helix</keyword>
<protein>
    <submittedName>
        <fullName evidence="3">Uncharacterized protein</fullName>
    </submittedName>
</protein>
<organism evidence="3 4">
    <name type="scientific">Paractinoplanes ovalisporus</name>
    <dbReference type="NCBI Taxonomy" id="2810368"/>
    <lineage>
        <taxon>Bacteria</taxon>
        <taxon>Bacillati</taxon>
        <taxon>Actinomycetota</taxon>
        <taxon>Actinomycetes</taxon>
        <taxon>Micromonosporales</taxon>
        <taxon>Micromonosporaceae</taxon>
        <taxon>Paractinoplanes</taxon>
    </lineage>
</organism>
<evidence type="ECO:0000313" key="3">
    <source>
        <dbReference type="EMBL" id="MBM2623251.1"/>
    </source>
</evidence>
<reference evidence="3 4" key="1">
    <citation type="submission" date="2021-01" db="EMBL/GenBank/DDBJ databases">
        <title>Actinoplanes sp. nov. LDG1-06 isolated from lichen.</title>
        <authorList>
            <person name="Saeng-In P."/>
            <person name="Phongsopitanun W."/>
            <person name="Kanchanasin P."/>
            <person name="Yuki M."/>
            <person name="Kudo T."/>
            <person name="Ohkuma M."/>
            <person name="Tanasupawat S."/>
        </authorList>
    </citation>
    <scope>NUCLEOTIDE SEQUENCE [LARGE SCALE GENOMIC DNA]</scope>
    <source>
        <strain evidence="3 4">LDG1-06</strain>
    </source>
</reference>
<feature type="transmembrane region" description="Helical" evidence="2">
    <location>
        <begin position="75"/>
        <end position="96"/>
    </location>
</feature>
<proteinExistence type="predicted"/>
<dbReference type="RefSeq" id="WP_203383602.1">
    <property type="nucleotide sequence ID" value="NZ_JAENHP010000033.1"/>
</dbReference>